<protein>
    <recommendedName>
        <fullName evidence="3">Protein kinase domain-containing protein</fullName>
    </recommendedName>
</protein>
<evidence type="ECO:0000313" key="5">
    <source>
        <dbReference type="Proteomes" id="UP001328107"/>
    </source>
</evidence>
<sequence length="113" mass="12674">HGIIKIAGYGNAMLVEKGKFAEVASNMLTNLPIRRAPETLTTPAQFSTRSDCWDFGMLSYEVFSNGEKPWKGEREEIERQIRKGDTPRLPSAPFIVTTLINALWTISPAHRPT</sequence>
<dbReference type="EMBL" id="BTRK01000003">
    <property type="protein sequence ID" value="GMR41601.1"/>
    <property type="molecule type" value="Genomic_DNA"/>
</dbReference>
<dbReference type="AlphaFoldDB" id="A0AAN5CGI4"/>
<feature type="non-terminal residue" evidence="4">
    <location>
        <position position="1"/>
    </location>
</feature>
<evidence type="ECO:0000256" key="1">
    <source>
        <dbReference type="ARBA" id="ARBA00022741"/>
    </source>
</evidence>
<dbReference type="PANTHER" id="PTHR24418">
    <property type="entry name" value="TYROSINE-PROTEIN KINASE"/>
    <property type="match status" value="1"/>
</dbReference>
<dbReference type="Proteomes" id="UP001328107">
    <property type="component" value="Unassembled WGS sequence"/>
</dbReference>
<comment type="caution">
    <text evidence="4">The sequence shown here is derived from an EMBL/GenBank/DDBJ whole genome shotgun (WGS) entry which is preliminary data.</text>
</comment>
<dbReference type="InterPro" id="IPR001245">
    <property type="entry name" value="Ser-Thr/Tyr_kinase_cat_dom"/>
</dbReference>
<reference evidence="5" key="1">
    <citation type="submission" date="2022-10" db="EMBL/GenBank/DDBJ databases">
        <title>Genome assembly of Pristionchus species.</title>
        <authorList>
            <person name="Yoshida K."/>
            <person name="Sommer R.J."/>
        </authorList>
    </citation>
    <scope>NUCLEOTIDE SEQUENCE [LARGE SCALE GENOMIC DNA]</scope>
    <source>
        <strain evidence="5">RS5460</strain>
    </source>
</reference>
<keyword evidence="5" id="KW-1185">Reference proteome</keyword>
<keyword evidence="2" id="KW-0067">ATP-binding</keyword>
<gene>
    <name evidence="4" type="ORF">PMAYCL1PPCAC_11796</name>
</gene>
<dbReference type="InterPro" id="IPR050198">
    <property type="entry name" value="Non-receptor_tyrosine_kinases"/>
</dbReference>
<dbReference type="InterPro" id="IPR011009">
    <property type="entry name" value="Kinase-like_dom_sf"/>
</dbReference>
<dbReference type="SUPFAM" id="SSF56112">
    <property type="entry name" value="Protein kinase-like (PK-like)"/>
    <property type="match status" value="1"/>
</dbReference>
<dbReference type="PROSITE" id="PS50011">
    <property type="entry name" value="PROTEIN_KINASE_DOM"/>
    <property type="match status" value="1"/>
</dbReference>
<evidence type="ECO:0000313" key="4">
    <source>
        <dbReference type="EMBL" id="GMR41601.1"/>
    </source>
</evidence>
<name>A0AAN5CGI4_9BILA</name>
<proteinExistence type="predicted"/>
<dbReference type="Gene3D" id="1.10.510.10">
    <property type="entry name" value="Transferase(Phosphotransferase) domain 1"/>
    <property type="match status" value="1"/>
</dbReference>
<feature type="non-terminal residue" evidence="4">
    <location>
        <position position="113"/>
    </location>
</feature>
<dbReference type="GO" id="GO:0005524">
    <property type="term" value="F:ATP binding"/>
    <property type="evidence" value="ECO:0007669"/>
    <property type="project" value="UniProtKB-KW"/>
</dbReference>
<organism evidence="4 5">
    <name type="scientific">Pristionchus mayeri</name>
    <dbReference type="NCBI Taxonomy" id="1317129"/>
    <lineage>
        <taxon>Eukaryota</taxon>
        <taxon>Metazoa</taxon>
        <taxon>Ecdysozoa</taxon>
        <taxon>Nematoda</taxon>
        <taxon>Chromadorea</taxon>
        <taxon>Rhabditida</taxon>
        <taxon>Rhabditina</taxon>
        <taxon>Diplogasteromorpha</taxon>
        <taxon>Diplogasteroidea</taxon>
        <taxon>Neodiplogasteridae</taxon>
        <taxon>Pristionchus</taxon>
    </lineage>
</organism>
<dbReference type="Pfam" id="PF07714">
    <property type="entry name" value="PK_Tyr_Ser-Thr"/>
    <property type="match status" value="1"/>
</dbReference>
<keyword evidence="1" id="KW-0547">Nucleotide-binding</keyword>
<evidence type="ECO:0000256" key="2">
    <source>
        <dbReference type="ARBA" id="ARBA00022840"/>
    </source>
</evidence>
<dbReference type="InterPro" id="IPR000719">
    <property type="entry name" value="Prot_kinase_dom"/>
</dbReference>
<evidence type="ECO:0000259" key="3">
    <source>
        <dbReference type="PROSITE" id="PS50011"/>
    </source>
</evidence>
<accession>A0AAN5CGI4</accession>
<feature type="domain" description="Protein kinase" evidence="3">
    <location>
        <begin position="1"/>
        <end position="113"/>
    </location>
</feature>
<dbReference type="GO" id="GO:0004672">
    <property type="term" value="F:protein kinase activity"/>
    <property type="evidence" value="ECO:0007669"/>
    <property type="project" value="InterPro"/>
</dbReference>